<dbReference type="InterPro" id="IPR019253">
    <property type="entry name" value="DUF2244_TM"/>
</dbReference>
<keyword evidence="1" id="KW-1133">Transmembrane helix</keyword>
<dbReference type="InterPro" id="IPR016990">
    <property type="entry name" value="UCP032162_TM"/>
</dbReference>
<accession>A0A0H2XST1</accession>
<evidence type="ECO:0000313" key="2">
    <source>
        <dbReference type="EMBL" id="ABF77135.1"/>
    </source>
</evidence>
<organism evidence="2">
    <name type="scientific">Burkholderia orbicola (strain AU 1054)</name>
    <dbReference type="NCBI Taxonomy" id="331271"/>
    <lineage>
        <taxon>Bacteria</taxon>
        <taxon>Pseudomonadati</taxon>
        <taxon>Pseudomonadota</taxon>
        <taxon>Betaproteobacteria</taxon>
        <taxon>Burkholderiales</taxon>
        <taxon>Burkholderiaceae</taxon>
        <taxon>Burkholderia</taxon>
        <taxon>Burkholderia cepacia complex</taxon>
        <taxon>Burkholderia orbicola</taxon>
    </lineage>
</organism>
<gene>
    <name evidence="2" type="ordered locus">Bcen_2234</name>
</gene>
<feature type="transmembrane region" description="Helical" evidence="1">
    <location>
        <begin position="46"/>
        <end position="66"/>
    </location>
</feature>
<proteinExistence type="predicted"/>
<dbReference type="AlphaFoldDB" id="A0A0H2XST1"/>
<dbReference type="PIRSF" id="PIRSF032162">
    <property type="entry name" value="UCP032162_imp"/>
    <property type="match status" value="1"/>
</dbReference>
<evidence type="ECO:0000256" key="1">
    <source>
        <dbReference type="SAM" id="Phobius"/>
    </source>
</evidence>
<keyword evidence="1" id="KW-0812">Transmembrane</keyword>
<dbReference type="HOGENOM" id="CLU_096000_3_0_4"/>
<feature type="transmembrane region" description="Helical" evidence="1">
    <location>
        <begin position="72"/>
        <end position="91"/>
    </location>
</feature>
<protein>
    <submittedName>
        <fullName evidence="2">Integral membrane protein-like protein</fullName>
    </submittedName>
</protein>
<dbReference type="Pfam" id="PF10003">
    <property type="entry name" value="DUF2244"/>
    <property type="match status" value="1"/>
</dbReference>
<name>A0A0H2XST1_BURO1</name>
<sequence>MQACIACHSREAAMEAARVLAETADSEPVLEDWLMKRNCSVSPRQFVLFYASLAGFSLAIAALLLWRGVWLVMPFTGIELLAVGVAFAIYARHAVDYERIRLFPHRLVIERMDAERLTQIEFNPRWVRVEPGATPRDPIRLVSRGQTVVIGQHLAQYKRAQFADELRVSLRRCG</sequence>
<keyword evidence="1" id="KW-0472">Membrane</keyword>
<dbReference type="EMBL" id="CP000378">
    <property type="protein sequence ID" value="ABF77135.1"/>
    <property type="molecule type" value="Genomic_DNA"/>
</dbReference>
<reference evidence="2" key="1">
    <citation type="submission" date="2006-05" db="EMBL/GenBank/DDBJ databases">
        <title>Complete sequence of chromosome 1 of Burkholderia cenocepacia AU 1054.</title>
        <authorList>
            <consortium name="US DOE Joint Genome Institute"/>
            <person name="Copeland A."/>
            <person name="Lucas S."/>
            <person name="Lapidus A."/>
            <person name="Barry K."/>
            <person name="Detter J.C."/>
            <person name="Glavina del Rio T."/>
            <person name="Hammon N."/>
            <person name="Israni S."/>
            <person name="Dalin E."/>
            <person name="Tice H."/>
            <person name="Pitluck S."/>
            <person name="Chain P."/>
            <person name="Malfatti S."/>
            <person name="Shin M."/>
            <person name="Vergez L."/>
            <person name="Schmutz J."/>
            <person name="Larimer F."/>
            <person name="Land M."/>
            <person name="Hauser L."/>
            <person name="Kyrpides N."/>
            <person name="Lykidis A."/>
            <person name="LiPuma J.J."/>
            <person name="Konstantinidis K."/>
            <person name="Tiedje J.M."/>
            <person name="Richardson P."/>
        </authorList>
    </citation>
    <scope>NUCLEOTIDE SEQUENCE [LARGE SCALE GENOMIC DNA]</scope>
    <source>
        <strain evidence="2">AU 1054</strain>
    </source>
</reference>